<dbReference type="EMBL" id="CANL01000078">
    <property type="protein sequence ID" value="CCM65818.1"/>
    <property type="molecule type" value="Genomic_DNA"/>
</dbReference>
<dbReference type="AlphaFoldDB" id="R4Z535"/>
<dbReference type="STRING" id="1229780.BN381_80348"/>
<comment type="caution">
    <text evidence="2">The sequence shown here is derived from an EMBL/GenBank/DDBJ whole genome shotgun (WGS) entry which is preliminary data.</text>
</comment>
<feature type="region of interest" description="Disordered" evidence="1">
    <location>
        <begin position="16"/>
        <end position="66"/>
    </location>
</feature>
<accession>R4Z535</accession>
<name>R4Z535_9ACTN</name>
<reference evidence="2 3" key="1">
    <citation type="journal article" date="2013" name="ISME J.">
        <title>Metabolic model for the filamentous 'Candidatus Microthrix parvicella' based on genomic and metagenomic analyses.</title>
        <authorList>
            <person name="Jon McIlroy S."/>
            <person name="Kristiansen R."/>
            <person name="Albertsen M."/>
            <person name="Michael Karst S."/>
            <person name="Rossetti S."/>
            <person name="Lund Nielsen J."/>
            <person name="Tandoi V."/>
            <person name="James Seviour R."/>
            <person name="Nielsen P.H."/>
        </authorList>
    </citation>
    <scope>NUCLEOTIDE SEQUENCE [LARGE SCALE GENOMIC DNA]</scope>
    <source>
        <strain evidence="2 3">RN1</strain>
    </source>
</reference>
<gene>
    <name evidence="2" type="ORF">BN381_80348</name>
</gene>
<proteinExistence type="predicted"/>
<evidence type="ECO:0000256" key="1">
    <source>
        <dbReference type="SAM" id="MobiDB-lite"/>
    </source>
</evidence>
<dbReference type="HOGENOM" id="CLU_2823088_0_0_11"/>
<protein>
    <submittedName>
        <fullName evidence="2">Uncharacterized protein</fullName>
    </submittedName>
</protein>
<evidence type="ECO:0000313" key="2">
    <source>
        <dbReference type="EMBL" id="CCM65818.1"/>
    </source>
</evidence>
<organism evidence="2 3">
    <name type="scientific">Candidatus Neomicrothrix parvicella RN1</name>
    <dbReference type="NCBI Taxonomy" id="1229780"/>
    <lineage>
        <taxon>Bacteria</taxon>
        <taxon>Bacillati</taxon>
        <taxon>Actinomycetota</taxon>
        <taxon>Acidimicrobiia</taxon>
        <taxon>Acidimicrobiales</taxon>
        <taxon>Microthrixaceae</taxon>
        <taxon>Candidatus Neomicrothrix</taxon>
    </lineage>
</organism>
<keyword evidence="3" id="KW-1185">Reference proteome</keyword>
<sequence length="66" mass="6917">MLGARAAAGLWSAFHSERSGGVGSGNLGRTPKVPSHHTVGMWSAGTTKGPILGSLRRRSQHTPERP</sequence>
<evidence type="ECO:0000313" key="3">
    <source>
        <dbReference type="Proteomes" id="UP000018291"/>
    </source>
</evidence>
<dbReference type="Proteomes" id="UP000018291">
    <property type="component" value="Unassembled WGS sequence"/>
</dbReference>